<evidence type="ECO:0000313" key="1">
    <source>
        <dbReference type="EMBL" id="SCW50584.1"/>
    </source>
</evidence>
<dbReference type="EMBL" id="FMTM01000002">
    <property type="protein sequence ID" value="SCW50584.1"/>
    <property type="molecule type" value="Genomic_DNA"/>
</dbReference>
<protein>
    <submittedName>
        <fullName evidence="1">Uncharacterized protein</fullName>
    </submittedName>
</protein>
<dbReference type="Proteomes" id="UP000199542">
    <property type="component" value="Unassembled WGS sequence"/>
</dbReference>
<proteinExistence type="predicted"/>
<evidence type="ECO:0000313" key="2">
    <source>
        <dbReference type="Proteomes" id="UP000199542"/>
    </source>
</evidence>
<gene>
    <name evidence="1" type="ORF">SAMN02927900_02171</name>
</gene>
<reference evidence="1 2" key="1">
    <citation type="submission" date="2016-10" db="EMBL/GenBank/DDBJ databases">
        <authorList>
            <person name="de Groot N.N."/>
        </authorList>
    </citation>
    <scope>NUCLEOTIDE SEQUENCE [LARGE SCALE GENOMIC DNA]</scope>
    <source>
        <strain evidence="1 2">CGMCC 1.3401</strain>
    </source>
</reference>
<accession>A0A1G4R142</accession>
<dbReference type="AlphaFoldDB" id="A0A1G4R142"/>
<name>A0A1G4R142_9HYPH</name>
<dbReference type="RefSeq" id="WP_208603139.1">
    <property type="nucleotide sequence ID" value="NZ_FMTM01000002.1"/>
</dbReference>
<sequence>MQPANRTRPRIFSTVTTYSQAWQQPGFGLALRKMILMKRAVASAFTRAPGPTLSATDIAELNRLMARTEEKLKDF</sequence>
<organism evidence="1 2">
    <name type="scientific">Rhizobium mongolense subsp. loessense</name>
    <dbReference type="NCBI Taxonomy" id="158890"/>
    <lineage>
        <taxon>Bacteria</taxon>
        <taxon>Pseudomonadati</taxon>
        <taxon>Pseudomonadota</taxon>
        <taxon>Alphaproteobacteria</taxon>
        <taxon>Hyphomicrobiales</taxon>
        <taxon>Rhizobiaceae</taxon>
        <taxon>Rhizobium/Agrobacterium group</taxon>
        <taxon>Rhizobium</taxon>
    </lineage>
</organism>